<reference evidence="2" key="1">
    <citation type="submission" date="2020-07" db="EMBL/GenBank/DDBJ databases">
        <title>Genome sequence and genetic diversity analysis of an under-domesticated orphan crop, white fonio (Digitaria exilis).</title>
        <authorList>
            <person name="Bennetzen J.L."/>
            <person name="Chen S."/>
            <person name="Ma X."/>
            <person name="Wang X."/>
            <person name="Yssel A.E.J."/>
            <person name="Chaluvadi S.R."/>
            <person name="Johnson M."/>
            <person name="Gangashetty P."/>
            <person name="Hamidou F."/>
            <person name="Sanogo M.D."/>
            <person name="Zwaenepoel A."/>
            <person name="Wallace J."/>
            <person name="Van De Peer Y."/>
            <person name="Van Deynze A."/>
        </authorList>
    </citation>
    <scope>NUCLEOTIDE SEQUENCE</scope>
    <source>
        <tissue evidence="2">Leaves</tissue>
    </source>
</reference>
<accession>A0A835F7A6</accession>
<feature type="compositionally biased region" description="Basic residues" evidence="1">
    <location>
        <begin position="63"/>
        <end position="75"/>
    </location>
</feature>
<gene>
    <name evidence="2" type="ORF">HU200_016716</name>
</gene>
<evidence type="ECO:0000256" key="1">
    <source>
        <dbReference type="SAM" id="MobiDB-lite"/>
    </source>
</evidence>
<feature type="region of interest" description="Disordered" evidence="1">
    <location>
        <begin position="1"/>
        <end position="83"/>
    </location>
</feature>
<dbReference type="EMBL" id="JACEFO010001613">
    <property type="protein sequence ID" value="KAF8730850.1"/>
    <property type="molecule type" value="Genomic_DNA"/>
</dbReference>
<keyword evidence="3" id="KW-1185">Reference proteome</keyword>
<dbReference type="InterPro" id="IPR051266">
    <property type="entry name" value="CLCR"/>
</dbReference>
<proteinExistence type="predicted"/>
<feature type="compositionally biased region" description="Basic and acidic residues" evidence="1">
    <location>
        <begin position="1"/>
        <end position="28"/>
    </location>
</feature>
<comment type="caution">
    <text evidence="2">The sequence shown here is derived from an EMBL/GenBank/DDBJ whole genome shotgun (WGS) entry which is preliminary data.</text>
</comment>
<feature type="region of interest" description="Disordered" evidence="1">
    <location>
        <begin position="418"/>
        <end position="438"/>
    </location>
</feature>
<dbReference type="PANTHER" id="PTHR10579">
    <property type="entry name" value="CALCIUM-ACTIVATED CHLORIDE CHANNEL REGULATOR"/>
    <property type="match status" value="1"/>
</dbReference>
<dbReference type="PANTHER" id="PTHR10579:SF102">
    <property type="entry name" value="EXPRESSED PROTEIN"/>
    <property type="match status" value="1"/>
</dbReference>
<organism evidence="2 3">
    <name type="scientific">Digitaria exilis</name>
    <dbReference type="NCBI Taxonomy" id="1010633"/>
    <lineage>
        <taxon>Eukaryota</taxon>
        <taxon>Viridiplantae</taxon>
        <taxon>Streptophyta</taxon>
        <taxon>Embryophyta</taxon>
        <taxon>Tracheophyta</taxon>
        <taxon>Spermatophyta</taxon>
        <taxon>Magnoliopsida</taxon>
        <taxon>Liliopsida</taxon>
        <taxon>Poales</taxon>
        <taxon>Poaceae</taxon>
        <taxon>PACMAD clade</taxon>
        <taxon>Panicoideae</taxon>
        <taxon>Panicodae</taxon>
        <taxon>Paniceae</taxon>
        <taxon>Anthephorinae</taxon>
        <taxon>Digitaria</taxon>
    </lineage>
</organism>
<protein>
    <submittedName>
        <fullName evidence="2">Uncharacterized protein</fullName>
    </submittedName>
</protein>
<feature type="compositionally biased region" description="Polar residues" evidence="1">
    <location>
        <begin position="30"/>
        <end position="39"/>
    </location>
</feature>
<name>A0A835F7A6_9POAL</name>
<sequence>MCEPLIPDHDLTRVQARDERRRAGEVDNHPNLSSDPTKPNKQRLPGAGDRRGATAGGLEGAHPHRPRRRGQRRPRQGQAGLSEEGRQILSELPASKSTRASFIILLTDTKESASFSKLARELFPKMVTNLPVVHTIALADAAGHDEHDPKALLSIAKESHGTYSFVVVDDQNAADDAIAVAVAVCVSGLKAVAAVNTHLRLDTAPGSGVRIERFESGGYKSTTAIDKTSGEITVGVLYSGEAKSFIADLHVPAAISETSNPVEGDCDKQHLLTAIFVITDNDDDDGDASSPRWTPPTTTIIKTVLSVQRPVPDYNAVTTALQKVPVPVVMDHIAQFGVLELVTTFVEKEIWGLSSLTSITAEMAAAMASKLQIKWEEFVLARQFWTGLNLATFEVEINYMVSQLLAGDVEINYSVTGPRRRRQRAGKPGSGSRIGWSQRGWLTGVGNGDHNWRSRNPFVF</sequence>
<dbReference type="Proteomes" id="UP000636709">
    <property type="component" value="Unassembled WGS sequence"/>
</dbReference>
<dbReference type="AlphaFoldDB" id="A0A835F7A6"/>
<dbReference type="OrthoDB" id="657810at2759"/>
<evidence type="ECO:0000313" key="2">
    <source>
        <dbReference type="EMBL" id="KAF8730850.1"/>
    </source>
</evidence>
<evidence type="ECO:0000313" key="3">
    <source>
        <dbReference type="Proteomes" id="UP000636709"/>
    </source>
</evidence>